<accession>A0A381NB43</accession>
<gene>
    <name evidence="1" type="ORF">METZ01_LOCUS4619</name>
</gene>
<feature type="non-terminal residue" evidence="1">
    <location>
        <position position="1"/>
    </location>
</feature>
<sequence length="58" mass="6445">VLVLLAVCNKQFLLKAEAQTFGPMEQEPMFLSRHVFPGCFWESFPTKCGVLGILAEAT</sequence>
<name>A0A381NB43_9ZZZZ</name>
<evidence type="ECO:0000313" key="1">
    <source>
        <dbReference type="EMBL" id="SUZ51765.1"/>
    </source>
</evidence>
<proteinExistence type="predicted"/>
<reference evidence="1" key="1">
    <citation type="submission" date="2018-05" db="EMBL/GenBank/DDBJ databases">
        <authorList>
            <person name="Lanie J.A."/>
            <person name="Ng W.-L."/>
            <person name="Kazmierczak K.M."/>
            <person name="Andrzejewski T.M."/>
            <person name="Davidsen T.M."/>
            <person name="Wayne K.J."/>
            <person name="Tettelin H."/>
            <person name="Glass J.I."/>
            <person name="Rusch D."/>
            <person name="Podicherti R."/>
            <person name="Tsui H.-C.T."/>
            <person name="Winkler M.E."/>
        </authorList>
    </citation>
    <scope>NUCLEOTIDE SEQUENCE</scope>
</reference>
<protein>
    <submittedName>
        <fullName evidence="1">Uncharacterized protein</fullName>
    </submittedName>
</protein>
<dbReference type="AlphaFoldDB" id="A0A381NB43"/>
<dbReference type="EMBL" id="UINC01000237">
    <property type="protein sequence ID" value="SUZ51765.1"/>
    <property type="molecule type" value="Genomic_DNA"/>
</dbReference>
<organism evidence="1">
    <name type="scientific">marine metagenome</name>
    <dbReference type="NCBI Taxonomy" id="408172"/>
    <lineage>
        <taxon>unclassified sequences</taxon>
        <taxon>metagenomes</taxon>
        <taxon>ecological metagenomes</taxon>
    </lineage>
</organism>